<gene>
    <name evidence="3" type="ORF">HYN04_12775</name>
</gene>
<evidence type="ECO:0000256" key="2">
    <source>
        <dbReference type="SAM" id="SignalP"/>
    </source>
</evidence>
<evidence type="ECO:0000313" key="3">
    <source>
        <dbReference type="EMBL" id="AWM78550.1"/>
    </source>
</evidence>
<accession>A0A2Z3HZQ5</accession>
<dbReference type="InterPro" id="IPR006311">
    <property type="entry name" value="TAT_signal"/>
</dbReference>
<feature type="chain" id="PRO_5016251457" description="Outer membrane lipoprotein carrier protein LolA" evidence="2">
    <location>
        <begin position="22"/>
        <end position="210"/>
    </location>
</feature>
<dbReference type="KEGG" id="phb:HYN04_12775"/>
<keyword evidence="1 2" id="KW-0732">Signal</keyword>
<feature type="signal peptide" evidence="2">
    <location>
        <begin position="1"/>
        <end position="21"/>
    </location>
</feature>
<proteinExistence type="predicted"/>
<dbReference type="OrthoDB" id="9800501at2"/>
<dbReference type="PANTHER" id="PTHR35869:SF1">
    <property type="entry name" value="OUTER-MEMBRANE LIPOPROTEIN CARRIER PROTEIN"/>
    <property type="match status" value="1"/>
</dbReference>
<name>A0A2Z3HZQ5_9CAUL</name>
<dbReference type="SUPFAM" id="SSF89392">
    <property type="entry name" value="Prokaryotic lipoproteins and lipoprotein localization factors"/>
    <property type="match status" value="1"/>
</dbReference>
<dbReference type="InterPro" id="IPR029046">
    <property type="entry name" value="LolA/LolB/LppX"/>
</dbReference>
<sequence>MPTRRTALAGLTAVVALPASAAAPTLGEAERALAARAAAWLEDLGEARGGFVQTDPRGRTSRGEVFIRRPGKARFAYAPPSSLLVVADGATVSVADPRLKTFERYPLSATPLSLFLSRRIRLDGDARVTAVRRTANGFEVIARDARRPADGQIALAFTEAPMALSGWTVTDAQGRSTRVQLEGFRAVSGLPSSLFVLEDPRPKAPGRGKM</sequence>
<organism evidence="3 4">
    <name type="scientific">Phenylobacterium parvum</name>
    <dbReference type="NCBI Taxonomy" id="2201350"/>
    <lineage>
        <taxon>Bacteria</taxon>
        <taxon>Pseudomonadati</taxon>
        <taxon>Pseudomonadota</taxon>
        <taxon>Alphaproteobacteria</taxon>
        <taxon>Caulobacterales</taxon>
        <taxon>Caulobacteraceae</taxon>
        <taxon>Phenylobacterium</taxon>
    </lineage>
</organism>
<dbReference type="EMBL" id="CP029479">
    <property type="protein sequence ID" value="AWM78550.1"/>
    <property type="molecule type" value="Genomic_DNA"/>
</dbReference>
<dbReference type="InterPro" id="IPR004564">
    <property type="entry name" value="OM_lipoprot_carrier_LolA-like"/>
</dbReference>
<dbReference type="RefSeq" id="WP_110451116.1">
    <property type="nucleotide sequence ID" value="NZ_CP029479.1"/>
</dbReference>
<dbReference type="CDD" id="cd16325">
    <property type="entry name" value="LolA"/>
    <property type="match status" value="1"/>
</dbReference>
<reference evidence="4" key="1">
    <citation type="submission" date="2018-05" db="EMBL/GenBank/DDBJ databases">
        <title>Genome sequencing of Phenylobacterium sp. HYN0004.</title>
        <authorList>
            <person name="Yi H."/>
            <person name="Baek C."/>
        </authorList>
    </citation>
    <scope>NUCLEOTIDE SEQUENCE [LARGE SCALE GENOMIC DNA]</scope>
    <source>
        <strain evidence="4">HYN0004</strain>
    </source>
</reference>
<evidence type="ECO:0000256" key="1">
    <source>
        <dbReference type="ARBA" id="ARBA00022729"/>
    </source>
</evidence>
<dbReference type="Pfam" id="PF03548">
    <property type="entry name" value="LolA"/>
    <property type="match status" value="1"/>
</dbReference>
<evidence type="ECO:0000313" key="4">
    <source>
        <dbReference type="Proteomes" id="UP000247763"/>
    </source>
</evidence>
<protein>
    <recommendedName>
        <fullName evidence="5">Outer membrane lipoprotein carrier protein LolA</fullName>
    </recommendedName>
</protein>
<evidence type="ECO:0008006" key="5">
    <source>
        <dbReference type="Google" id="ProtNLM"/>
    </source>
</evidence>
<dbReference type="AlphaFoldDB" id="A0A2Z3HZQ5"/>
<dbReference type="Proteomes" id="UP000247763">
    <property type="component" value="Chromosome"/>
</dbReference>
<dbReference type="PANTHER" id="PTHR35869">
    <property type="entry name" value="OUTER-MEMBRANE LIPOPROTEIN CARRIER PROTEIN"/>
    <property type="match status" value="1"/>
</dbReference>
<keyword evidence="4" id="KW-1185">Reference proteome</keyword>
<dbReference type="Gene3D" id="2.50.20.10">
    <property type="entry name" value="Lipoprotein localisation LolA/LolB/LppX"/>
    <property type="match status" value="1"/>
</dbReference>
<dbReference type="PROSITE" id="PS51318">
    <property type="entry name" value="TAT"/>
    <property type="match status" value="1"/>
</dbReference>